<evidence type="ECO:0000313" key="3">
    <source>
        <dbReference type="Proteomes" id="UP000298246"/>
    </source>
</evidence>
<dbReference type="EMBL" id="MYFO01000005">
    <property type="protein sequence ID" value="TFE90145.1"/>
    <property type="molecule type" value="Genomic_DNA"/>
</dbReference>
<feature type="region of interest" description="Disordered" evidence="1">
    <location>
        <begin position="94"/>
        <end position="118"/>
    </location>
</feature>
<dbReference type="AlphaFoldDB" id="A0A4Y8Q8E1"/>
<organism evidence="2 3">
    <name type="scientific">Paenibacillus athensensis</name>
    <dbReference type="NCBI Taxonomy" id="1967502"/>
    <lineage>
        <taxon>Bacteria</taxon>
        <taxon>Bacillati</taxon>
        <taxon>Bacillota</taxon>
        <taxon>Bacilli</taxon>
        <taxon>Bacillales</taxon>
        <taxon>Paenibacillaceae</taxon>
        <taxon>Paenibacillus</taxon>
    </lineage>
</organism>
<name>A0A4Y8Q8E1_9BACL</name>
<evidence type="ECO:0000313" key="2">
    <source>
        <dbReference type="EMBL" id="TFE90145.1"/>
    </source>
</evidence>
<feature type="compositionally biased region" description="Basic and acidic residues" evidence="1">
    <location>
        <begin position="94"/>
        <end position="104"/>
    </location>
</feature>
<evidence type="ECO:0000256" key="1">
    <source>
        <dbReference type="SAM" id="MobiDB-lite"/>
    </source>
</evidence>
<protein>
    <submittedName>
        <fullName evidence="2">Uncharacterized protein</fullName>
    </submittedName>
</protein>
<dbReference type="RefSeq" id="WP_134750614.1">
    <property type="nucleotide sequence ID" value="NZ_MYFO02000001.1"/>
</dbReference>
<proteinExistence type="predicted"/>
<dbReference type="Proteomes" id="UP000298246">
    <property type="component" value="Unassembled WGS sequence"/>
</dbReference>
<sequence>MGGKGKMLDPKQLDSIYFESRRFEQQAANSMQTIYQELTKLNDPAFQSRLSGEMGDTTKTAIANFGLAIDVLKDTLHHMSKFIDTKLAGAAQQAKEKLNKERTDGANPLFTADKRLRK</sequence>
<reference evidence="2 3" key="1">
    <citation type="submission" date="2017-03" db="EMBL/GenBank/DDBJ databases">
        <title>Isolation of Levoglucosan Utilizing Bacteria.</title>
        <authorList>
            <person name="Arya A.S."/>
        </authorList>
    </citation>
    <scope>NUCLEOTIDE SEQUENCE [LARGE SCALE GENOMIC DNA]</scope>
    <source>
        <strain evidence="2 3">MEC069</strain>
    </source>
</reference>
<keyword evidence="3" id="KW-1185">Reference proteome</keyword>
<dbReference type="OrthoDB" id="2663004at2"/>
<gene>
    <name evidence="2" type="ORF">B5M42_05615</name>
</gene>
<accession>A0A4Y8Q8E1</accession>
<comment type="caution">
    <text evidence="2">The sequence shown here is derived from an EMBL/GenBank/DDBJ whole genome shotgun (WGS) entry which is preliminary data.</text>
</comment>